<evidence type="ECO:0000313" key="10">
    <source>
        <dbReference type="Proteomes" id="UP001652623"/>
    </source>
</evidence>
<dbReference type="InterPro" id="IPR036388">
    <property type="entry name" value="WH-like_DNA-bd_sf"/>
</dbReference>
<evidence type="ECO:0000313" key="11">
    <source>
        <dbReference type="RefSeq" id="XP_060670023.1"/>
    </source>
</evidence>
<keyword evidence="1" id="KW-0433">Leucine-rich repeat</keyword>
<dbReference type="PANTHER" id="PTHR36766:SF38">
    <property type="entry name" value="DISEASE RESISTANCE PROTEIN RGA3"/>
    <property type="match status" value="1"/>
</dbReference>
<reference evidence="10" key="1">
    <citation type="submission" date="2025-05" db="UniProtKB">
        <authorList>
            <consortium name="RefSeq"/>
        </authorList>
    </citation>
    <scope>NUCLEOTIDE SEQUENCE [LARGE SCALE GENOMIC DNA]</scope>
</reference>
<feature type="domain" description="NB-ARC" evidence="6">
    <location>
        <begin position="177"/>
        <end position="342"/>
    </location>
</feature>
<dbReference type="InterPro" id="IPR032675">
    <property type="entry name" value="LRR_dom_sf"/>
</dbReference>
<evidence type="ECO:0000259" key="6">
    <source>
        <dbReference type="Pfam" id="PF00931"/>
    </source>
</evidence>
<dbReference type="InterPro" id="IPR027417">
    <property type="entry name" value="P-loop_NTPase"/>
</dbReference>
<dbReference type="Pfam" id="PF18052">
    <property type="entry name" value="Rx_N"/>
    <property type="match status" value="1"/>
</dbReference>
<dbReference type="Pfam" id="PF25019">
    <property type="entry name" value="LRR_R13L1-DRL21"/>
    <property type="match status" value="1"/>
</dbReference>
<evidence type="ECO:0000256" key="3">
    <source>
        <dbReference type="ARBA" id="ARBA00022741"/>
    </source>
</evidence>
<dbReference type="InterPro" id="IPR058922">
    <property type="entry name" value="WHD_DRP"/>
</dbReference>
<dbReference type="InterPro" id="IPR042197">
    <property type="entry name" value="Apaf_helical"/>
</dbReference>
<dbReference type="Gene3D" id="1.20.5.4130">
    <property type="match status" value="1"/>
</dbReference>
<feature type="domain" description="R13L1/DRL21-like LRR repeat region" evidence="9">
    <location>
        <begin position="694"/>
        <end position="814"/>
    </location>
</feature>
<dbReference type="PRINTS" id="PR00364">
    <property type="entry name" value="DISEASERSIST"/>
</dbReference>
<dbReference type="PANTHER" id="PTHR36766">
    <property type="entry name" value="PLANT BROAD-SPECTRUM MILDEW RESISTANCE PROTEIN RPW8"/>
    <property type="match status" value="1"/>
</dbReference>
<gene>
    <name evidence="11" type="primary">LOC107418501</name>
</gene>
<sequence length="913" mass="104868">MAEAIFSGVVEAIIDNLASAAVQEIGLLWGFSNELEELENIVSAVKAVLLDAEEQRVHSNQVKNWLKRLRFAVYDADDLLDRLLTEALRRRVMPGNEFSQQVCTFFSTLKQLAFRLKMVHKMKDVRKKLAGIAANRKDFCLEERREETRVVSRVREQTHSFVPEEQVIGREKDRIAIVESLLDDKVDETLSIISIVGIGGLGKTALAQLVFNDEKVQQHFELKMWVCVSDVFDLKIIVENIIKSATNESPNNLEMDQLQYLLGRVLFGKQYLLVLDDVWNENRKKWLSLKNLLAHSEKGSRILITTRSKMVAEIISTVQPFQLGILDEENSWSLFEKMAFKEGKEETKNSNIVKTGMEIVKICRGIPLAIRTIGSMLYFKNPKTEWPSFSKKELFEISQEEDGGILPTLKLSYDHLPSHLKHCFAYCRLFPKYHKIDVQTLINLWMAQGFIKLKDSSQCPEDIGYEYFMDLLWRSFFQEVEKDEFDNVTTCKMHDLMHDLAISVAGSECTMLSLSHTNIDEGMRHVSFDCNIDSPQRISTLLNQAKRIRTILLPNQASPEGVVNLDEKIYHKAVIHFKFLRTLDLHFLDLKEVSDSIGKLRHLRYLDLSDNGEIKALPNSITELYNLQTLKLLRCCSLKELPRDTKKLINLRKLEIEGCIALEHMPHGLGKLTDLRTLSKFVLSDNVSRHIGELEELKTLNNLRGDLCISNLKPRMESKAANLKDKQHIQYLEFDWYDCADATDVVGYEMTLEDLQPHPNLEELTLLGYHGSRFSSWIPSLTNLVRFTLEGCKKCQHLPPLYQLPSLKVLELKRLLAVEYIFNNDDNNFLSSTSSLTSLKVVYLENLPNLKGWWRDADNQMLPSFPNCLSKLVIRDCPKLHSTPLTHTDVALVLKINSRTWKCTSLGLMNLHK</sequence>
<dbReference type="InterPro" id="IPR002182">
    <property type="entry name" value="NB-ARC"/>
</dbReference>
<dbReference type="Gene3D" id="1.10.8.430">
    <property type="entry name" value="Helical domain of apoptotic protease-activating factors"/>
    <property type="match status" value="1"/>
</dbReference>
<dbReference type="InterPro" id="IPR041118">
    <property type="entry name" value="Rx_N"/>
</dbReference>
<evidence type="ECO:0000256" key="1">
    <source>
        <dbReference type="ARBA" id="ARBA00022614"/>
    </source>
</evidence>
<dbReference type="SUPFAM" id="SSF52540">
    <property type="entry name" value="P-loop containing nucleoside triphosphate hydrolases"/>
    <property type="match status" value="1"/>
</dbReference>
<name>A0ABM3ZZW5_ZIZJJ</name>
<feature type="domain" description="Disease resistance N-terminal" evidence="7">
    <location>
        <begin position="9"/>
        <end position="97"/>
    </location>
</feature>
<proteinExistence type="predicted"/>
<dbReference type="Gene3D" id="1.10.10.10">
    <property type="entry name" value="Winged helix-like DNA-binding domain superfamily/Winged helix DNA-binding domain"/>
    <property type="match status" value="1"/>
</dbReference>
<evidence type="ECO:0000259" key="8">
    <source>
        <dbReference type="Pfam" id="PF23559"/>
    </source>
</evidence>
<keyword evidence="10" id="KW-1185">Reference proteome</keyword>
<dbReference type="RefSeq" id="XP_060670023.1">
    <property type="nucleotide sequence ID" value="XM_060814040.1"/>
</dbReference>
<dbReference type="Gene3D" id="3.80.10.10">
    <property type="entry name" value="Ribonuclease Inhibitor"/>
    <property type="match status" value="1"/>
</dbReference>
<keyword evidence="3" id="KW-0547">Nucleotide-binding</keyword>
<feature type="domain" description="Disease resistance protein winged helix" evidence="8">
    <location>
        <begin position="429"/>
        <end position="501"/>
    </location>
</feature>
<evidence type="ECO:0000256" key="5">
    <source>
        <dbReference type="ARBA" id="ARBA00022840"/>
    </source>
</evidence>
<evidence type="ECO:0000256" key="2">
    <source>
        <dbReference type="ARBA" id="ARBA00022737"/>
    </source>
</evidence>
<organism evidence="10 11">
    <name type="scientific">Ziziphus jujuba</name>
    <name type="common">Chinese jujube</name>
    <name type="synonym">Ziziphus sativa</name>
    <dbReference type="NCBI Taxonomy" id="326968"/>
    <lineage>
        <taxon>Eukaryota</taxon>
        <taxon>Viridiplantae</taxon>
        <taxon>Streptophyta</taxon>
        <taxon>Embryophyta</taxon>
        <taxon>Tracheophyta</taxon>
        <taxon>Spermatophyta</taxon>
        <taxon>Magnoliopsida</taxon>
        <taxon>eudicotyledons</taxon>
        <taxon>Gunneridae</taxon>
        <taxon>Pentapetalae</taxon>
        <taxon>rosids</taxon>
        <taxon>fabids</taxon>
        <taxon>Rosales</taxon>
        <taxon>Rhamnaceae</taxon>
        <taxon>Paliureae</taxon>
        <taxon>Ziziphus</taxon>
    </lineage>
</organism>
<reference evidence="11" key="2">
    <citation type="submission" date="2025-08" db="UniProtKB">
        <authorList>
            <consortium name="RefSeq"/>
        </authorList>
    </citation>
    <scope>IDENTIFICATION</scope>
    <source>
        <tissue evidence="11">Seedling</tissue>
    </source>
</reference>
<dbReference type="Proteomes" id="UP001652623">
    <property type="component" value="Chromosome 2"/>
</dbReference>
<accession>A0ABM3ZZW5</accession>
<dbReference type="Pfam" id="PF23559">
    <property type="entry name" value="WHD_DRP"/>
    <property type="match status" value="1"/>
</dbReference>
<dbReference type="Gene3D" id="3.40.50.300">
    <property type="entry name" value="P-loop containing nucleotide triphosphate hydrolases"/>
    <property type="match status" value="1"/>
</dbReference>
<dbReference type="Pfam" id="PF00931">
    <property type="entry name" value="NB-ARC"/>
    <property type="match status" value="1"/>
</dbReference>
<protein>
    <submittedName>
        <fullName evidence="11">Disease resistance protein RGA1</fullName>
    </submittedName>
</protein>
<evidence type="ECO:0000256" key="4">
    <source>
        <dbReference type="ARBA" id="ARBA00022821"/>
    </source>
</evidence>
<keyword evidence="5" id="KW-0067">ATP-binding</keyword>
<dbReference type="GeneID" id="107418501"/>
<evidence type="ECO:0000259" key="7">
    <source>
        <dbReference type="Pfam" id="PF18052"/>
    </source>
</evidence>
<dbReference type="SUPFAM" id="SSF52058">
    <property type="entry name" value="L domain-like"/>
    <property type="match status" value="1"/>
</dbReference>
<keyword evidence="2" id="KW-0677">Repeat</keyword>
<dbReference type="InterPro" id="IPR056789">
    <property type="entry name" value="LRR_R13L1-DRL21"/>
</dbReference>
<evidence type="ECO:0000259" key="9">
    <source>
        <dbReference type="Pfam" id="PF25019"/>
    </source>
</evidence>
<keyword evidence="4" id="KW-0611">Plant defense</keyword>